<evidence type="ECO:0000256" key="7">
    <source>
        <dbReference type="ARBA" id="ARBA00022801"/>
    </source>
</evidence>
<evidence type="ECO:0000313" key="14">
    <source>
        <dbReference type="Proteomes" id="UP000270924"/>
    </source>
</evidence>
<evidence type="ECO:0000256" key="6">
    <source>
        <dbReference type="ARBA" id="ARBA00022737"/>
    </source>
</evidence>
<dbReference type="GO" id="GO:0005737">
    <property type="term" value="C:cytoplasm"/>
    <property type="evidence" value="ECO:0007669"/>
    <property type="project" value="TreeGrafter"/>
</dbReference>
<organism evidence="13 14">
    <name type="scientific">Wuchereria bancrofti</name>
    <dbReference type="NCBI Taxonomy" id="6293"/>
    <lineage>
        <taxon>Eukaryota</taxon>
        <taxon>Metazoa</taxon>
        <taxon>Ecdysozoa</taxon>
        <taxon>Nematoda</taxon>
        <taxon>Chromadorea</taxon>
        <taxon>Rhabditida</taxon>
        <taxon>Spirurina</taxon>
        <taxon>Spiruromorpha</taxon>
        <taxon>Filarioidea</taxon>
        <taxon>Onchocercidae</taxon>
        <taxon>Wuchereria</taxon>
    </lineage>
</organism>
<dbReference type="PANTHER" id="PTHR46042:SF1">
    <property type="entry name" value="DIPHTHINE METHYLTRANSFERASE"/>
    <property type="match status" value="1"/>
</dbReference>
<dbReference type="OrthoDB" id="1930760at2759"/>
<feature type="repeat" description="WD" evidence="12">
    <location>
        <begin position="318"/>
        <end position="333"/>
    </location>
</feature>
<keyword evidence="5 12" id="KW-0853">WD repeat</keyword>
<evidence type="ECO:0000256" key="1">
    <source>
        <dbReference type="ARBA" id="ARBA00004123"/>
    </source>
</evidence>
<evidence type="ECO:0000313" key="13">
    <source>
        <dbReference type="EMBL" id="VDM06869.1"/>
    </source>
</evidence>
<keyword evidence="6" id="KW-0677">Repeat</keyword>
<dbReference type="Proteomes" id="UP000270924">
    <property type="component" value="Unassembled WGS sequence"/>
</dbReference>
<evidence type="ECO:0000256" key="10">
    <source>
        <dbReference type="ARBA" id="ARBA00039131"/>
    </source>
</evidence>
<dbReference type="AlphaFoldDB" id="A0A3P7DTW0"/>
<dbReference type="Gene3D" id="6.10.140.1300">
    <property type="match status" value="1"/>
</dbReference>
<dbReference type="PROSITE" id="PS50082">
    <property type="entry name" value="WD_REPEATS_2"/>
    <property type="match status" value="1"/>
</dbReference>
<comment type="subcellular location">
    <subcellularLocation>
        <location evidence="1">Nucleus</location>
    </subcellularLocation>
</comment>
<dbReference type="GO" id="GO:0005634">
    <property type="term" value="C:nucleus"/>
    <property type="evidence" value="ECO:0007669"/>
    <property type="project" value="UniProtKB-SubCell"/>
</dbReference>
<keyword evidence="4" id="KW-0597">Phosphoprotein</keyword>
<dbReference type="FunCoup" id="A0A3P7DTW0">
    <property type="interactions" value="176"/>
</dbReference>
<dbReference type="InterPro" id="IPR001680">
    <property type="entry name" value="WD40_rpt"/>
</dbReference>
<dbReference type="InterPro" id="IPR036322">
    <property type="entry name" value="WD40_repeat_dom_sf"/>
</dbReference>
<dbReference type="PANTHER" id="PTHR46042">
    <property type="entry name" value="DIPHTHINE METHYLTRANSFERASE"/>
    <property type="match status" value="1"/>
</dbReference>
<protein>
    <recommendedName>
        <fullName evidence="10">methylated diphthine methylhydrolase</fullName>
        <ecNumber evidence="10">3.1.1.97</ecNumber>
    </recommendedName>
</protein>
<dbReference type="SMART" id="SM00320">
    <property type="entry name" value="WD40"/>
    <property type="match status" value="3"/>
</dbReference>
<dbReference type="GO" id="GO:0061685">
    <property type="term" value="F:diphthine methylesterase activity"/>
    <property type="evidence" value="ECO:0007669"/>
    <property type="project" value="UniProtKB-EC"/>
</dbReference>
<sequence>MKKISGTNNNSEKCLTRAISVSSLRIRQLSYDSVNIPHCTSCISCAIACNDCAAVNHPTNLTSVMSGETGGHTIQQLTSNQSSTTATLPQYSVPAAQVSGTSKYTQLLSVIEELGKDIRPSYTNNKICSERLKRNIIRARILVRECLIETDRSIWESPIMETCSLILHEKPAALEFIEKKSLKCIVATYQLHDHNTHSGSVYKLHGNKVDKLIALPGGVFRFAVQPDGYIISALTTGSIGVVNSDLDAAHILPVTEKRILLSVAICGNSALCSDVCGTVHVINLETGNISFSFLGHTSPYTDEPCEVWTTTWLDTNCILSGGEDNLLKLWDLRLGTKQPVNVNKTHQCGVISLHTENSEYIISGSYDDHLHRIDLRNFAQYILDKKINGSAWSIRIADENSYVVSCMYGGWIVIKKDNFDILQENNKLGEKLLYDADFSPHTSVIASCTFNNYSMNFETI</sequence>
<dbReference type="EC" id="3.1.1.97" evidence="10"/>
<dbReference type="InterPro" id="IPR052415">
    <property type="entry name" value="Diphthine_MTase"/>
</dbReference>
<keyword evidence="8" id="KW-0539">Nucleus</keyword>
<keyword evidence="14" id="KW-1185">Reference proteome</keyword>
<evidence type="ECO:0000256" key="8">
    <source>
        <dbReference type="ARBA" id="ARBA00023242"/>
    </source>
</evidence>
<comment type="pathway">
    <text evidence="2">Protein modification; peptidyl-diphthamide biosynthesis.</text>
</comment>
<dbReference type="EMBL" id="UYWW01000028">
    <property type="protein sequence ID" value="VDM06869.1"/>
    <property type="molecule type" value="Genomic_DNA"/>
</dbReference>
<dbReference type="SUPFAM" id="SSF50978">
    <property type="entry name" value="WD40 repeat-like"/>
    <property type="match status" value="1"/>
</dbReference>
<name>A0A3P7DTW0_WUCBA</name>
<comment type="similarity">
    <text evidence="3">Belongs to the CDK2AP family.</text>
</comment>
<evidence type="ECO:0000256" key="9">
    <source>
        <dbReference type="ARBA" id="ARBA00038092"/>
    </source>
</evidence>
<dbReference type="Gene3D" id="2.130.10.10">
    <property type="entry name" value="YVTN repeat-like/Quinoprotein amine dehydrogenase"/>
    <property type="match status" value="1"/>
</dbReference>
<keyword evidence="7" id="KW-0378">Hydrolase</keyword>
<evidence type="ECO:0000256" key="4">
    <source>
        <dbReference type="ARBA" id="ARBA00022553"/>
    </source>
</evidence>
<dbReference type="Pfam" id="PF09806">
    <property type="entry name" value="CDK2AP"/>
    <property type="match status" value="1"/>
</dbReference>
<evidence type="ECO:0000256" key="5">
    <source>
        <dbReference type="ARBA" id="ARBA00022574"/>
    </source>
</evidence>
<evidence type="ECO:0000256" key="2">
    <source>
        <dbReference type="ARBA" id="ARBA00005156"/>
    </source>
</evidence>
<dbReference type="InterPro" id="IPR017266">
    <property type="entry name" value="DOC_1/2"/>
</dbReference>
<evidence type="ECO:0000256" key="12">
    <source>
        <dbReference type="PROSITE-ProRule" id="PRU00221"/>
    </source>
</evidence>
<evidence type="ECO:0000256" key="11">
    <source>
        <dbReference type="ARBA" id="ARBA00047551"/>
    </source>
</evidence>
<evidence type="ECO:0000256" key="3">
    <source>
        <dbReference type="ARBA" id="ARBA00008485"/>
    </source>
</evidence>
<dbReference type="InterPro" id="IPR015943">
    <property type="entry name" value="WD40/YVTN_repeat-like_dom_sf"/>
</dbReference>
<gene>
    <name evidence="13" type="ORF">WBA_LOCUS255</name>
</gene>
<dbReference type="GO" id="GO:0017183">
    <property type="term" value="P:protein histidyl modification to diphthamide"/>
    <property type="evidence" value="ECO:0007669"/>
    <property type="project" value="TreeGrafter"/>
</dbReference>
<comment type="catalytic activity">
    <reaction evidence="11">
        <text>diphthine methyl ester-[translation elongation factor 2] + H2O = diphthine-[translation elongation factor 2] + methanol + H(+)</text>
        <dbReference type="Rhea" id="RHEA:42656"/>
        <dbReference type="Rhea" id="RHEA-COMP:10172"/>
        <dbReference type="Rhea" id="RHEA-COMP:10173"/>
        <dbReference type="ChEBI" id="CHEBI:15377"/>
        <dbReference type="ChEBI" id="CHEBI:15378"/>
        <dbReference type="ChEBI" id="CHEBI:17790"/>
        <dbReference type="ChEBI" id="CHEBI:79005"/>
        <dbReference type="ChEBI" id="CHEBI:82696"/>
        <dbReference type="EC" id="3.1.1.97"/>
    </reaction>
</comment>
<dbReference type="InParanoid" id="A0A3P7DTW0"/>
<reference evidence="13 14" key="1">
    <citation type="submission" date="2018-11" db="EMBL/GenBank/DDBJ databases">
        <authorList>
            <consortium name="Pathogen Informatics"/>
        </authorList>
    </citation>
    <scope>NUCLEOTIDE SEQUENCE [LARGE SCALE GENOMIC DNA]</scope>
</reference>
<comment type="similarity">
    <text evidence="9">Belongs to the DPH7 family.</text>
</comment>
<accession>A0A3P7DTW0</accession>
<proteinExistence type="inferred from homology"/>